<feature type="compositionally biased region" description="Polar residues" evidence="1">
    <location>
        <begin position="37"/>
        <end position="46"/>
    </location>
</feature>
<sequence length="129" mass="13413">MASQIAAGSSNALSIAVDGHDGAAEWSLSDSEVVTVTDRSSASSLRTDSHAPASVAGEFWRSEPAPDSARRAMFTDFYSAVSTRTRPSRLPTFADGARHVHLVADASEALVPASLTQTQGDSHDPALSA</sequence>
<evidence type="ECO:0000313" key="3">
    <source>
        <dbReference type="Proteomes" id="UP000291144"/>
    </source>
</evidence>
<evidence type="ECO:0008006" key="4">
    <source>
        <dbReference type="Google" id="ProtNLM"/>
    </source>
</evidence>
<organism evidence="2 3">
    <name type="scientific">Kribbella pittospori</name>
    <dbReference type="NCBI Taxonomy" id="722689"/>
    <lineage>
        <taxon>Bacteria</taxon>
        <taxon>Bacillati</taxon>
        <taxon>Actinomycetota</taxon>
        <taxon>Actinomycetes</taxon>
        <taxon>Propionibacteriales</taxon>
        <taxon>Kribbellaceae</taxon>
        <taxon>Kribbella</taxon>
    </lineage>
</organism>
<keyword evidence="3" id="KW-1185">Reference proteome</keyword>
<comment type="caution">
    <text evidence="2">The sequence shown here is derived from an EMBL/GenBank/DDBJ whole genome shotgun (WGS) entry which is preliminary data.</text>
</comment>
<dbReference type="RefSeq" id="WP_131355226.1">
    <property type="nucleotide sequence ID" value="NZ_SJKB01000004.1"/>
</dbReference>
<gene>
    <name evidence="2" type="ORF">E0H73_14380</name>
</gene>
<evidence type="ECO:0000256" key="1">
    <source>
        <dbReference type="SAM" id="MobiDB-lite"/>
    </source>
</evidence>
<name>A0A4R0KNY0_9ACTN</name>
<protein>
    <recommendedName>
        <fullName evidence="4">Gfo/Idh/MocA-like oxidoreductase C-terminal domain-containing protein</fullName>
    </recommendedName>
</protein>
<dbReference type="Gene3D" id="3.30.360.10">
    <property type="entry name" value="Dihydrodipicolinate Reductase, domain 2"/>
    <property type="match status" value="1"/>
</dbReference>
<dbReference type="AlphaFoldDB" id="A0A4R0KNY0"/>
<proteinExistence type="predicted"/>
<accession>A0A4R0KNY0</accession>
<evidence type="ECO:0000313" key="2">
    <source>
        <dbReference type="EMBL" id="TCC61920.1"/>
    </source>
</evidence>
<dbReference type="EMBL" id="SJKB01000004">
    <property type="protein sequence ID" value="TCC61920.1"/>
    <property type="molecule type" value="Genomic_DNA"/>
</dbReference>
<dbReference type="Proteomes" id="UP000291144">
    <property type="component" value="Unassembled WGS sequence"/>
</dbReference>
<feature type="region of interest" description="Disordered" evidence="1">
    <location>
        <begin position="37"/>
        <end position="67"/>
    </location>
</feature>
<reference evidence="2 3" key="1">
    <citation type="submission" date="2019-02" db="EMBL/GenBank/DDBJ databases">
        <title>Kribbella capetownensis sp. nov. and Kribbella speibonae sp. nov., isolated from soil.</title>
        <authorList>
            <person name="Curtis S.M."/>
            <person name="Norton I."/>
            <person name="Everest G.J."/>
            <person name="Meyers P.R."/>
        </authorList>
    </citation>
    <scope>NUCLEOTIDE SEQUENCE [LARGE SCALE GENOMIC DNA]</scope>
    <source>
        <strain evidence="2 3">NRRL B-24813</strain>
    </source>
</reference>